<organism evidence="2 3">
    <name type="scientific">Vespula germanica</name>
    <name type="common">German yellow jacket</name>
    <name type="synonym">Paravespula germanica</name>
    <dbReference type="NCBI Taxonomy" id="30212"/>
    <lineage>
        <taxon>Eukaryota</taxon>
        <taxon>Metazoa</taxon>
        <taxon>Ecdysozoa</taxon>
        <taxon>Arthropoda</taxon>
        <taxon>Hexapoda</taxon>
        <taxon>Insecta</taxon>
        <taxon>Pterygota</taxon>
        <taxon>Neoptera</taxon>
        <taxon>Endopterygota</taxon>
        <taxon>Hymenoptera</taxon>
        <taxon>Apocrita</taxon>
        <taxon>Aculeata</taxon>
        <taxon>Vespoidea</taxon>
        <taxon>Vespidae</taxon>
        <taxon>Vespinae</taxon>
        <taxon>Vespula</taxon>
    </lineage>
</organism>
<reference evidence="2" key="1">
    <citation type="journal article" date="2020" name="G3 (Bethesda)">
        <title>High-Quality Assemblies for Three Invasive Social Wasps from the &lt;i&gt;Vespula&lt;/i&gt; Genus.</title>
        <authorList>
            <person name="Harrop T.W.R."/>
            <person name="Guhlin J."/>
            <person name="McLaughlin G.M."/>
            <person name="Permina E."/>
            <person name="Stockwell P."/>
            <person name="Gilligan J."/>
            <person name="Le Lec M.F."/>
            <person name="Gruber M.A.M."/>
            <person name="Quinn O."/>
            <person name="Lovegrove M."/>
            <person name="Duncan E.J."/>
            <person name="Remnant E.J."/>
            <person name="Van Eeckhoven J."/>
            <person name="Graham B."/>
            <person name="Knapp R.A."/>
            <person name="Langford K.W."/>
            <person name="Kronenberg Z."/>
            <person name="Press M.O."/>
            <person name="Eacker S.M."/>
            <person name="Wilson-Rankin E.E."/>
            <person name="Purcell J."/>
            <person name="Lester P.J."/>
            <person name="Dearden P.K."/>
        </authorList>
    </citation>
    <scope>NUCLEOTIDE SEQUENCE</scope>
    <source>
        <strain evidence="2">Linc-1</strain>
    </source>
</reference>
<feature type="region of interest" description="Disordered" evidence="1">
    <location>
        <begin position="18"/>
        <end position="45"/>
    </location>
</feature>
<evidence type="ECO:0000256" key="1">
    <source>
        <dbReference type="SAM" id="MobiDB-lite"/>
    </source>
</evidence>
<name>A0A834NNU7_VESGE</name>
<evidence type="ECO:0000313" key="2">
    <source>
        <dbReference type="EMBL" id="KAF7414729.1"/>
    </source>
</evidence>
<feature type="compositionally biased region" description="Acidic residues" evidence="1">
    <location>
        <begin position="23"/>
        <end position="37"/>
    </location>
</feature>
<accession>A0A834NNU7</accession>
<evidence type="ECO:0000313" key="3">
    <source>
        <dbReference type="Proteomes" id="UP000617340"/>
    </source>
</evidence>
<keyword evidence="3" id="KW-1185">Reference proteome</keyword>
<dbReference type="Proteomes" id="UP000617340">
    <property type="component" value="Unassembled WGS sequence"/>
</dbReference>
<proteinExistence type="predicted"/>
<feature type="compositionally biased region" description="Basic and acidic residues" evidence="1">
    <location>
        <begin position="97"/>
        <end position="113"/>
    </location>
</feature>
<dbReference type="AlphaFoldDB" id="A0A834NNU7"/>
<dbReference type="EMBL" id="JACSDZ010000002">
    <property type="protein sequence ID" value="KAF7414729.1"/>
    <property type="molecule type" value="Genomic_DNA"/>
</dbReference>
<feature type="region of interest" description="Disordered" evidence="1">
    <location>
        <begin position="89"/>
        <end position="119"/>
    </location>
</feature>
<sequence>MPESRFAVGSHLQKRKYRLDGNSCDDGDASGDGDGDGNGDGNGDAASSTLEEIALYIHRCAVLSERWTNGNVNRGGFVSPEQCALPTGQELNAPRESCPKGRDKRYTGPRDEVPTDNPVNHAKRSKLHFATCLVTRANEELVFVYLCSTTDDKTPRESIKTYPSLFCFSVRFK</sequence>
<protein>
    <submittedName>
        <fullName evidence="2">Uncharacterized protein</fullName>
    </submittedName>
</protein>
<gene>
    <name evidence="2" type="ORF">HZH68_003218</name>
</gene>
<comment type="caution">
    <text evidence="2">The sequence shown here is derived from an EMBL/GenBank/DDBJ whole genome shotgun (WGS) entry which is preliminary data.</text>
</comment>